<evidence type="ECO:0000259" key="13">
    <source>
        <dbReference type="SMART" id="SM01192"/>
    </source>
</evidence>
<comment type="cofactor">
    <cofactor evidence="10">
        <name>Mg(2+)</name>
        <dbReference type="ChEBI" id="CHEBI:18420"/>
    </cofactor>
    <text evidence="10">Binds a second Mg(2+) ion via substrate during catalysis.</text>
</comment>
<organism evidence="15 16">
    <name type="scientific">Siccirubricoccus deserti</name>
    <dbReference type="NCBI Taxonomy" id="2013562"/>
    <lineage>
        <taxon>Bacteria</taxon>
        <taxon>Pseudomonadati</taxon>
        <taxon>Pseudomonadota</taxon>
        <taxon>Alphaproteobacteria</taxon>
        <taxon>Acetobacterales</taxon>
        <taxon>Roseomonadaceae</taxon>
        <taxon>Siccirubricoccus</taxon>
    </lineage>
</organism>
<keyword evidence="8 10" id="KW-0456">Lyase</keyword>
<dbReference type="SMART" id="SM01192">
    <property type="entry name" value="Enolase_C"/>
    <property type="match status" value="1"/>
</dbReference>
<accession>A0A9X0UDN9</accession>
<evidence type="ECO:0000256" key="6">
    <source>
        <dbReference type="ARBA" id="ARBA00022842"/>
    </source>
</evidence>
<comment type="function">
    <text evidence="9 10">Catalyzes the reversible conversion of 2-phosphoglycerate (2-PG) into phosphoenolpyruvate (PEP). It is essential for the degradation of carbohydrates via glycolysis.</text>
</comment>
<feature type="binding site" evidence="10">
    <location>
        <position position="367"/>
    </location>
    <ligand>
        <name>(2R)-2-phosphoglycerate</name>
        <dbReference type="ChEBI" id="CHEBI:58289"/>
    </ligand>
</feature>
<protein>
    <recommendedName>
        <fullName evidence="4 10">Enolase</fullName>
        <ecNumber evidence="3 10">4.2.1.11</ecNumber>
    </recommendedName>
    <alternativeName>
        <fullName evidence="10">2-phospho-D-glycerate hydro-lyase</fullName>
    </alternativeName>
    <alternativeName>
        <fullName evidence="10">2-phosphoglycerate dehydratase</fullName>
    </alternativeName>
</protein>
<keyword evidence="6 10" id="KW-0460">Magnesium</keyword>
<dbReference type="GO" id="GO:0000015">
    <property type="term" value="C:phosphopyruvate hydratase complex"/>
    <property type="evidence" value="ECO:0007669"/>
    <property type="project" value="InterPro"/>
</dbReference>
<sequence length="429" mass="44365">MSTTAIASMRGRRVWDSRGRPTVEAEMVLAGGAMGRAIAPAGASTGSGEALDLRDGGAAFGGYDVTRAVAAVNEVLAPALRGMDAADQTGLDARLIALDGTPDKSRLGANALLSVSMAAAHAAAAAAGQPLYRHLGGEAATLMPLPQIQIFGGGAHAGRRVDVQDFLVMCPAAGSFAEALDWTAEVYRAAGALMKQAGGLQGVADEGGWWPAFSANEQALEMLVRAIEQAGFAPGRQVAIALDIAASEFGRGGRYKLGLEGRTLDTGGMIDLLTGWIDAYPIASIEDPLAEDDAEGFAAFTRAVGDRVQVVGDDFLVTDAARLRAAAAAGAANTVLIKPNQRGTLSETRAAWDAARELGYAGIVSARSGETEDVTIVDLAIGWGVGQLKVGSFARSERMAKWNAALRIEEALGARSRFAGGTRLGRSRR</sequence>
<dbReference type="EMBL" id="JACOMF010000017">
    <property type="protein sequence ID" value="MBC4016647.1"/>
    <property type="molecule type" value="Genomic_DNA"/>
</dbReference>
<dbReference type="SFLD" id="SFLDF00002">
    <property type="entry name" value="enolase"/>
    <property type="match status" value="1"/>
</dbReference>
<evidence type="ECO:0000256" key="10">
    <source>
        <dbReference type="HAMAP-Rule" id="MF_00318"/>
    </source>
</evidence>
<dbReference type="PRINTS" id="PR00148">
    <property type="entry name" value="ENOLASE"/>
</dbReference>
<dbReference type="InterPro" id="IPR020811">
    <property type="entry name" value="Enolase_N"/>
</dbReference>
<evidence type="ECO:0000256" key="9">
    <source>
        <dbReference type="ARBA" id="ARBA00045763"/>
    </source>
</evidence>
<dbReference type="EC" id="4.2.1.11" evidence="3 10"/>
<dbReference type="GO" id="GO:0004634">
    <property type="term" value="F:phosphopyruvate hydratase activity"/>
    <property type="evidence" value="ECO:0007669"/>
    <property type="project" value="UniProtKB-UniRule"/>
</dbReference>
<evidence type="ECO:0000256" key="2">
    <source>
        <dbReference type="ARBA" id="ARBA00009604"/>
    </source>
</evidence>
<feature type="domain" description="Enolase N-terminal" evidence="14">
    <location>
        <begin position="6"/>
        <end position="135"/>
    </location>
</feature>
<name>A0A9X0UDN9_9PROT</name>
<dbReference type="AlphaFoldDB" id="A0A9X0UDN9"/>
<comment type="caution">
    <text evidence="15">The sequence shown here is derived from an EMBL/GenBank/DDBJ whole genome shotgun (WGS) entry which is preliminary data.</text>
</comment>
<evidence type="ECO:0000256" key="3">
    <source>
        <dbReference type="ARBA" id="ARBA00012058"/>
    </source>
</evidence>
<feature type="binding site" evidence="10 12">
    <location>
        <position position="243"/>
    </location>
    <ligand>
        <name>Mg(2+)</name>
        <dbReference type="ChEBI" id="CHEBI:18420"/>
    </ligand>
</feature>
<feature type="binding site" evidence="10">
    <location>
        <position position="164"/>
    </location>
    <ligand>
        <name>(2R)-2-phosphoglycerate</name>
        <dbReference type="ChEBI" id="CHEBI:58289"/>
    </ligand>
</feature>
<evidence type="ECO:0000256" key="7">
    <source>
        <dbReference type="ARBA" id="ARBA00023152"/>
    </source>
</evidence>
<dbReference type="InterPro" id="IPR020810">
    <property type="entry name" value="Enolase_C"/>
</dbReference>
<dbReference type="PIRSF" id="PIRSF001400">
    <property type="entry name" value="Enolase"/>
    <property type="match status" value="1"/>
</dbReference>
<feature type="binding site" evidence="10">
    <location>
        <position position="338"/>
    </location>
    <ligand>
        <name>(2R)-2-phosphoglycerate</name>
        <dbReference type="ChEBI" id="CHEBI:58289"/>
    </ligand>
</feature>
<dbReference type="NCBIfam" id="TIGR01060">
    <property type="entry name" value="eno"/>
    <property type="match status" value="1"/>
</dbReference>
<dbReference type="GO" id="GO:0009986">
    <property type="term" value="C:cell surface"/>
    <property type="evidence" value="ECO:0007669"/>
    <property type="project" value="UniProtKB-SubCell"/>
</dbReference>
<evidence type="ECO:0000256" key="11">
    <source>
        <dbReference type="PIRSR" id="PIRSR001400-1"/>
    </source>
</evidence>
<dbReference type="PANTHER" id="PTHR11902">
    <property type="entry name" value="ENOLASE"/>
    <property type="match status" value="1"/>
</dbReference>
<evidence type="ECO:0000313" key="16">
    <source>
        <dbReference type="Proteomes" id="UP000600101"/>
    </source>
</evidence>
<comment type="subcellular location">
    <subcellularLocation>
        <location evidence="10">Cytoplasm</location>
    </subcellularLocation>
    <subcellularLocation>
        <location evidence="10">Secreted</location>
    </subcellularLocation>
    <subcellularLocation>
        <location evidence="10">Cell surface</location>
    </subcellularLocation>
    <text evidence="10">Fractions of enolase are present in both the cytoplasm and on the cell surface.</text>
</comment>
<evidence type="ECO:0000256" key="5">
    <source>
        <dbReference type="ARBA" id="ARBA00022525"/>
    </source>
</evidence>
<feature type="binding site" evidence="10">
    <location>
        <position position="368"/>
    </location>
    <ligand>
        <name>(2R)-2-phosphoglycerate</name>
        <dbReference type="ChEBI" id="CHEBI:58289"/>
    </ligand>
</feature>
<comment type="cofactor">
    <cofactor evidence="12">
        <name>Mg(2+)</name>
        <dbReference type="ChEBI" id="CHEBI:18420"/>
    </cofactor>
    <text evidence="12">Mg(2+) is required for catalysis and for stabilizing the dimer.</text>
</comment>
<dbReference type="InterPro" id="IPR029017">
    <property type="entry name" value="Enolase-like_N"/>
</dbReference>
<keyword evidence="10" id="KW-0963">Cytoplasm</keyword>
<keyword evidence="16" id="KW-1185">Reference proteome</keyword>
<evidence type="ECO:0000259" key="14">
    <source>
        <dbReference type="SMART" id="SM01193"/>
    </source>
</evidence>
<evidence type="ECO:0000256" key="8">
    <source>
        <dbReference type="ARBA" id="ARBA00023239"/>
    </source>
</evidence>
<dbReference type="Pfam" id="PF03952">
    <property type="entry name" value="Enolase_N"/>
    <property type="match status" value="1"/>
</dbReference>
<evidence type="ECO:0000256" key="12">
    <source>
        <dbReference type="PIRSR" id="PIRSR001400-3"/>
    </source>
</evidence>
<dbReference type="HAMAP" id="MF_00318">
    <property type="entry name" value="Enolase"/>
    <property type="match status" value="1"/>
</dbReference>
<reference evidence="15" key="1">
    <citation type="submission" date="2020-08" db="EMBL/GenBank/DDBJ databases">
        <authorList>
            <person name="Hu Y."/>
            <person name="Nguyen S.V."/>
            <person name="Li F."/>
            <person name="Fanning S."/>
        </authorList>
    </citation>
    <scope>NUCLEOTIDE SEQUENCE</scope>
    <source>
        <strain evidence="15">SYSU D8009</strain>
    </source>
</reference>
<dbReference type="GO" id="GO:0005576">
    <property type="term" value="C:extracellular region"/>
    <property type="evidence" value="ECO:0007669"/>
    <property type="project" value="UniProtKB-SubCell"/>
</dbReference>
<dbReference type="SFLD" id="SFLDS00001">
    <property type="entry name" value="Enolase"/>
    <property type="match status" value="1"/>
</dbReference>
<dbReference type="PANTHER" id="PTHR11902:SF1">
    <property type="entry name" value="ENOLASE"/>
    <property type="match status" value="1"/>
</dbReference>
<dbReference type="RefSeq" id="WP_186771415.1">
    <property type="nucleotide sequence ID" value="NZ_JACOMF010000017.1"/>
</dbReference>
<comment type="pathway">
    <text evidence="1 10">Carbohydrate degradation; glycolysis; pyruvate from D-glyceraldehyde 3-phosphate: step 4/5.</text>
</comment>
<dbReference type="InterPro" id="IPR036849">
    <property type="entry name" value="Enolase-like_C_sf"/>
</dbReference>
<feature type="binding site" evidence="10 12">
    <location>
        <position position="313"/>
    </location>
    <ligand>
        <name>Mg(2+)</name>
        <dbReference type="ChEBI" id="CHEBI:18420"/>
    </ligand>
</feature>
<keyword evidence="5 10" id="KW-0964">Secreted</keyword>
<dbReference type="SUPFAM" id="SSF51604">
    <property type="entry name" value="Enolase C-terminal domain-like"/>
    <property type="match status" value="1"/>
</dbReference>
<keyword evidence="7 10" id="KW-0324">Glycolysis</keyword>
<comment type="catalytic activity">
    <reaction evidence="10">
        <text>(2R)-2-phosphoglycerate = phosphoenolpyruvate + H2O</text>
        <dbReference type="Rhea" id="RHEA:10164"/>
        <dbReference type="ChEBI" id="CHEBI:15377"/>
        <dbReference type="ChEBI" id="CHEBI:58289"/>
        <dbReference type="ChEBI" id="CHEBI:58702"/>
        <dbReference type="EC" id="4.2.1.11"/>
    </reaction>
</comment>
<feature type="active site" description="Proton donor" evidence="10 11">
    <location>
        <position position="206"/>
    </location>
</feature>
<gene>
    <name evidence="10 15" type="primary">eno</name>
    <name evidence="15" type="ORF">H7965_15095</name>
</gene>
<dbReference type="SMART" id="SM01193">
    <property type="entry name" value="Enolase_N"/>
    <property type="match status" value="1"/>
</dbReference>
<dbReference type="Pfam" id="PF00113">
    <property type="entry name" value="Enolase_C"/>
    <property type="match status" value="1"/>
</dbReference>
<comment type="similarity">
    <text evidence="2 10">Belongs to the enolase family.</text>
</comment>
<dbReference type="GO" id="GO:0006096">
    <property type="term" value="P:glycolytic process"/>
    <property type="evidence" value="ECO:0007669"/>
    <property type="project" value="UniProtKB-UniRule"/>
</dbReference>
<dbReference type="GO" id="GO:0000287">
    <property type="term" value="F:magnesium ion binding"/>
    <property type="evidence" value="ECO:0007669"/>
    <property type="project" value="UniProtKB-UniRule"/>
</dbReference>
<feature type="binding site" evidence="10 12">
    <location>
        <position position="286"/>
    </location>
    <ligand>
        <name>Mg(2+)</name>
        <dbReference type="ChEBI" id="CHEBI:18420"/>
    </ligand>
</feature>
<evidence type="ECO:0000256" key="4">
    <source>
        <dbReference type="ARBA" id="ARBA00017068"/>
    </source>
</evidence>
<feature type="binding site" evidence="10">
    <location>
        <position position="389"/>
    </location>
    <ligand>
        <name>(2R)-2-phosphoglycerate</name>
        <dbReference type="ChEBI" id="CHEBI:58289"/>
    </ligand>
</feature>
<feature type="domain" description="Enolase C-terminal TIM barrel" evidence="13">
    <location>
        <begin position="140"/>
        <end position="426"/>
    </location>
</feature>
<dbReference type="SUPFAM" id="SSF54826">
    <property type="entry name" value="Enolase N-terminal domain-like"/>
    <property type="match status" value="1"/>
</dbReference>
<feature type="active site" description="Proton acceptor" evidence="10 11">
    <location>
        <position position="338"/>
    </location>
</feature>
<dbReference type="CDD" id="cd03313">
    <property type="entry name" value="enolase"/>
    <property type="match status" value="1"/>
</dbReference>
<dbReference type="Proteomes" id="UP000600101">
    <property type="component" value="Unassembled WGS sequence"/>
</dbReference>
<evidence type="ECO:0000313" key="15">
    <source>
        <dbReference type="EMBL" id="MBC4016647.1"/>
    </source>
</evidence>
<evidence type="ECO:0000256" key="1">
    <source>
        <dbReference type="ARBA" id="ARBA00005031"/>
    </source>
</evidence>
<dbReference type="SFLD" id="SFLDG00178">
    <property type="entry name" value="enolase"/>
    <property type="match status" value="1"/>
</dbReference>
<dbReference type="Gene3D" id="3.20.20.120">
    <property type="entry name" value="Enolase-like C-terminal domain"/>
    <property type="match status" value="1"/>
</dbReference>
<dbReference type="Gene3D" id="3.30.390.10">
    <property type="entry name" value="Enolase-like, N-terminal domain"/>
    <property type="match status" value="1"/>
</dbReference>
<proteinExistence type="inferred from homology"/>
<dbReference type="InterPro" id="IPR000941">
    <property type="entry name" value="Enolase"/>
</dbReference>
<keyword evidence="10 12" id="KW-0479">Metal-binding</keyword>